<feature type="transmembrane region" description="Helical" evidence="1">
    <location>
        <begin position="374"/>
        <end position="390"/>
    </location>
</feature>
<dbReference type="InterPro" id="IPR005182">
    <property type="entry name" value="YdbS-like_PH"/>
</dbReference>
<dbReference type="EMBL" id="JAYGII010000028">
    <property type="protein sequence ID" value="MEA5446341.1"/>
    <property type="molecule type" value="Genomic_DNA"/>
</dbReference>
<feature type="transmembrane region" description="Helical" evidence="1">
    <location>
        <begin position="184"/>
        <end position="205"/>
    </location>
</feature>
<name>A0AAP6JFV4_9GAMM</name>
<feature type="domain" description="YdbS-like PH" evidence="2">
    <location>
        <begin position="73"/>
        <end position="149"/>
    </location>
</feature>
<sequence length="507" mass="56289">MIENETAWRRLSWFALLPVGLRIGVRMIRESLPALLGAGAGAVLLAGFGLRELGLLALAALLLLVLYAMAWHRRFRYRLDSDAIRVRSGLFQRRELRVPWDRVRNVELRQAFYLRPMDRLGVVVETAGGQGEEVSIEALPRAVAEDIRRRASTSPTVLAQDEEPAAEPGPVRGQCLHAPGPGRVFLHGVASGQVWLLLAALGGLYGPMSGRINERVGDWLNRFDGGLAGELGLSWGVMLPAGLALILALLFLAAGVASTVRYHAYQLFLAPDRLRARHGLFETRERSLRLEKLQALSRVESAVGRLLGQCYLKGHQASAGDTVEGGESSSAMVIPGVARPASRDLMLAIDPCCRWPSHMQGVDPRFKAFWRPRIQLLLLVGLFFLMLRLGSEPWGVIVAASVPVVIIVLLTGLAVQLRHHRWRWAEDQGYLFISSGFLGRHDEAFAMHRVQHLRVKSNPFQRRAGSVELELWLADGPRRIPFIPREEAVSLANRVLYEVESRGPQFL</sequence>
<accession>A0AAP6JFV4</accession>
<proteinExistence type="predicted"/>
<dbReference type="Pfam" id="PF03703">
    <property type="entry name" value="bPH_2"/>
    <property type="match status" value="2"/>
</dbReference>
<feature type="transmembrane region" description="Helical" evidence="1">
    <location>
        <begin position="396"/>
        <end position="415"/>
    </location>
</feature>
<keyword evidence="1" id="KW-1133">Transmembrane helix</keyword>
<evidence type="ECO:0000313" key="4">
    <source>
        <dbReference type="Proteomes" id="UP001302316"/>
    </source>
</evidence>
<reference evidence="3 4" key="1">
    <citation type="submission" date="2023-12" db="EMBL/GenBank/DDBJ databases">
        <title>Whole-genome sequencing of halo(alkali)philic microorganisms from hypersaline lakes.</title>
        <authorList>
            <person name="Sorokin D.Y."/>
            <person name="Merkel A.Y."/>
            <person name="Messina E."/>
            <person name="Yakimov M."/>
        </authorList>
    </citation>
    <scope>NUCLEOTIDE SEQUENCE [LARGE SCALE GENOMIC DNA]</scope>
    <source>
        <strain evidence="3 4">AB-CW1</strain>
    </source>
</reference>
<feature type="transmembrane region" description="Helical" evidence="1">
    <location>
        <begin position="54"/>
        <end position="71"/>
    </location>
</feature>
<evidence type="ECO:0000313" key="3">
    <source>
        <dbReference type="EMBL" id="MEA5446341.1"/>
    </source>
</evidence>
<dbReference type="PANTHER" id="PTHR34473:SF2">
    <property type="entry name" value="UPF0699 TRANSMEMBRANE PROTEIN YDBT"/>
    <property type="match status" value="1"/>
</dbReference>
<keyword evidence="1" id="KW-0472">Membrane</keyword>
<dbReference type="RefSeq" id="WP_346052506.1">
    <property type="nucleotide sequence ID" value="NZ_JAYGII010000028.1"/>
</dbReference>
<dbReference type="Proteomes" id="UP001302316">
    <property type="component" value="Unassembled WGS sequence"/>
</dbReference>
<keyword evidence="4" id="KW-1185">Reference proteome</keyword>
<feature type="transmembrane region" description="Helical" evidence="1">
    <location>
        <begin position="233"/>
        <end position="257"/>
    </location>
</feature>
<dbReference type="PANTHER" id="PTHR34473">
    <property type="entry name" value="UPF0699 TRANSMEMBRANE PROTEIN YDBS"/>
    <property type="match status" value="1"/>
</dbReference>
<gene>
    <name evidence="3" type="ORF">VCB98_10970</name>
</gene>
<feature type="transmembrane region" description="Helical" evidence="1">
    <location>
        <begin position="31"/>
        <end position="48"/>
    </location>
</feature>
<evidence type="ECO:0000256" key="1">
    <source>
        <dbReference type="SAM" id="Phobius"/>
    </source>
</evidence>
<feature type="domain" description="YdbS-like PH" evidence="2">
    <location>
        <begin position="421"/>
        <end position="494"/>
    </location>
</feature>
<organism evidence="3 4">
    <name type="scientific">Natronospira elongata</name>
    <dbReference type="NCBI Taxonomy" id="3110268"/>
    <lineage>
        <taxon>Bacteria</taxon>
        <taxon>Pseudomonadati</taxon>
        <taxon>Pseudomonadota</taxon>
        <taxon>Gammaproteobacteria</taxon>
        <taxon>Natronospirales</taxon>
        <taxon>Natronospiraceae</taxon>
        <taxon>Natronospira</taxon>
    </lineage>
</organism>
<dbReference type="AlphaFoldDB" id="A0AAP6JFV4"/>
<keyword evidence="1" id="KW-0812">Transmembrane</keyword>
<comment type="caution">
    <text evidence="3">The sequence shown here is derived from an EMBL/GenBank/DDBJ whole genome shotgun (WGS) entry which is preliminary data.</text>
</comment>
<evidence type="ECO:0000259" key="2">
    <source>
        <dbReference type="Pfam" id="PF03703"/>
    </source>
</evidence>
<protein>
    <submittedName>
        <fullName evidence="3">PH domain-containing protein</fullName>
    </submittedName>
</protein>